<dbReference type="GO" id="GO:0000287">
    <property type="term" value="F:magnesium ion binding"/>
    <property type="evidence" value="ECO:0007669"/>
    <property type="project" value="InterPro"/>
</dbReference>
<evidence type="ECO:0000313" key="1">
    <source>
        <dbReference type="EMBL" id="KJU85713.1"/>
    </source>
</evidence>
<dbReference type="GO" id="GO:0016787">
    <property type="term" value="F:hydrolase activity"/>
    <property type="evidence" value="ECO:0007669"/>
    <property type="project" value="UniProtKB-KW"/>
</dbReference>
<keyword evidence="1" id="KW-0378">Hydrolase</keyword>
<name>A0A0F3GYC6_9BACT</name>
<proteinExistence type="predicted"/>
<comment type="caution">
    <text evidence="1">The sequence shown here is derived from an EMBL/GenBank/DDBJ whole genome shotgun (WGS) entry which is preliminary data.</text>
</comment>
<dbReference type="InterPro" id="IPR008822">
    <property type="entry name" value="Endonuclease_RusA-like"/>
</dbReference>
<dbReference type="Pfam" id="PF05866">
    <property type="entry name" value="RusA"/>
    <property type="match status" value="1"/>
</dbReference>
<dbReference type="EMBL" id="LACI01000893">
    <property type="protein sequence ID" value="KJU85713.1"/>
    <property type="molecule type" value="Genomic_DNA"/>
</dbReference>
<protein>
    <submittedName>
        <fullName evidence="1">Endodeoxyribonuclease, RusA-like protein</fullName>
        <ecNumber evidence="1">3.1.22.4</ecNumber>
    </submittedName>
</protein>
<dbReference type="SUPFAM" id="SSF103084">
    <property type="entry name" value="Holliday junction resolvase RusA"/>
    <property type="match status" value="1"/>
</dbReference>
<accession>A0A0F3GYC6</accession>
<gene>
    <name evidence="1" type="ORF">MBAV_002093</name>
</gene>
<dbReference type="GO" id="GO:0006281">
    <property type="term" value="P:DNA repair"/>
    <property type="evidence" value="ECO:0007669"/>
    <property type="project" value="InterPro"/>
</dbReference>
<reference evidence="1 2" key="1">
    <citation type="submission" date="2015-02" db="EMBL/GenBank/DDBJ databases">
        <title>Single-cell genomics of uncultivated deep-branching MTB reveals a conserved set of magnetosome genes.</title>
        <authorList>
            <person name="Kolinko S."/>
            <person name="Richter M."/>
            <person name="Glockner F.O."/>
            <person name="Brachmann A."/>
            <person name="Schuler D."/>
        </authorList>
    </citation>
    <scope>NUCLEOTIDE SEQUENCE [LARGE SCALE GENOMIC DNA]</scope>
    <source>
        <strain evidence="1">TM-1</strain>
    </source>
</reference>
<keyword evidence="2" id="KW-1185">Reference proteome</keyword>
<dbReference type="InterPro" id="IPR036614">
    <property type="entry name" value="RusA-like_sf"/>
</dbReference>
<dbReference type="GO" id="GO:0006310">
    <property type="term" value="P:DNA recombination"/>
    <property type="evidence" value="ECO:0007669"/>
    <property type="project" value="InterPro"/>
</dbReference>
<evidence type="ECO:0000313" key="2">
    <source>
        <dbReference type="Proteomes" id="UP000033423"/>
    </source>
</evidence>
<dbReference type="Gene3D" id="3.30.1330.70">
    <property type="entry name" value="Holliday junction resolvase RusA"/>
    <property type="match status" value="1"/>
</dbReference>
<sequence>MYSFIFTEHAPCSYNSLRGKKKAEYKKSFCNALAIDNKGFKKYNDDDELYGIVYYFYKQDNKLDVDNISKPIWDSLKGCLYNDDQQIKFRLVIKYDISKNTAYELDITNLSDDMMCKLLNVLENKNHILYVECGRKDISFAIFKFNLEKIDGY</sequence>
<dbReference type="EC" id="3.1.22.4" evidence="1"/>
<organism evidence="1 2">
    <name type="scientific">Candidatus Magnetobacterium bavaricum</name>
    <dbReference type="NCBI Taxonomy" id="29290"/>
    <lineage>
        <taxon>Bacteria</taxon>
        <taxon>Pseudomonadati</taxon>
        <taxon>Nitrospirota</taxon>
        <taxon>Thermodesulfovibrionia</taxon>
        <taxon>Thermodesulfovibrionales</taxon>
        <taxon>Candidatus Magnetobacteriaceae</taxon>
        <taxon>Candidatus Magnetobacterium</taxon>
    </lineage>
</organism>
<dbReference type="Proteomes" id="UP000033423">
    <property type="component" value="Unassembled WGS sequence"/>
</dbReference>
<dbReference type="AlphaFoldDB" id="A0A0F3GYC6"/>